<evidence type="ECO:0000256" key="6">
    <source>
        <dbReference type="ARBA" id="ARBA00022908"/>
    </source>
</evidence>
<dbReference type="InterPro" id="IPR036397">
    <property type="entry name" value="RNaseH_sf"/>
</dbReference>
<dbReference type="InterPro" id="IPR012337">
    <property type="entry name" value="RNaseH-like_sf"/>
</dbReference>
<organism evidence="10">
    <name type="scientific">Tanacetum cinerariifolium</name>
    <name type="common">Dalmatian daisy</name>
    <name type="synonym">Chrysanthemum cinerariifolium</name>
    <dbReference type="NCBI Taxonomy" id="118510"/>
    <lineage>
        <taxon>Eukaryota</taxon>
        <taxon>Viridiplantae</taxon>
        <taxon>Streptophyta</taxon>
        <taxon>Embryophyta</taxon>
        <taxon>Tracheophyta</taxon>
        <taxon>Spermatophyta</taxon>
        <taxon>Magnoliopsida</taxon>
        <taxon>eudicotyledons</taxon>
        <taxon>Gunneridae</taxon>
        <taxon>Pentapetalae</taxon>
        <taxon>asterids</taxon>
        <taxon>campanulids</taxon>
        <taxon>Asterales</taxon>
        <taxon>Asteraceae</taxon>
        <taxon>Asteroideae</taxon>
        <taxon>Anthemideae</taxon>
        <taxon>Anthemidinae</taxon>
        <taxon>Tanacetum</taxon>
    </lineage>
</organism>
<sequence>IESKHLYTSWILLKSGKHRNSKKSLLMELQPCGNWSRELIDYVVEWMILCPFAIVLWNLSFLDGGTYGVEEKGFGTSPELIVAGVISSRAGPELHFSEAIVVSSSKSTWIVSTIRLVHLDPSVDFPEVLDAFSFGALVDSGSLPARLLLDPRQGLVRGLPKLKFKKDNIYSACTMGKSKKISHKPNSKDTNQEKLYLLHMDLCGLIRVESVNGKKYILIVVDDYSRFTWVKCLRLKDEALDFIIKFLKMIQFGISHETSVARSPQQNGIVKRRNRTLIEDARTMLIYAQAPLFLWAEAVATTFDELRAVFGHVLGASRVQIPENNLDNLHSTVEEDGTLEIVDP</sequence>
<keyword evidence="6" id="KW-0229">DNA integration</keyword>
<dbReference type="GO" id="GO:0015074">
    <property type="term" value="P:DNA integration"/>
    <property type="evidence" value="ECO:0007669"/>
    <property type="project" value="UniProtKB-KW"/>
</dbReference>
<reference evidence="10" key="1">
    <citation type="journal article" date="2019" name="Sci. Rep.">
        <title>Draft genome of Tanacetum cinerariifolium, the natural source of mosquito coil.</title>
        <authorList>
            <person name="Yamashiro T."/>
            <person name="Shiraishi A."/>
            <person name="Satake H."/>
            <person name="Nakayama K."/>
        </authorList>
    </citation>
    <scope>NUCLEOTIDE SEQUENCE</scope>
</reference>
<feature type="non-terminal residue" evidence="10">
    <location>
        <position position="1"/>
    </location>
</feature>
<keyword evidence="5" id="KW-0460">Magnesium</keyword>
<evidence type="ECO:0000256" key="2">
    <source>
        <dbReference type="ARBA" id="ARBA00022723"/>
    </source>
</evidence>
<keyword evidence="8" id="KW-0548">Nucleotidyltransferase</keyword>
<dbReference type="GO" id="GO:0004519">
    <property type="term" value="F:endonuclease activity"/>
    <property type="evidence" value="ECO:0007669"/>
    <property type="project" value="UniProtKB-KW"/>
</dbReference>
<protein>
    <recommendedName>
        <fullName evidence="11">Integrase catalytic domain-containing protein</fullName>
    </recommendedName>
</protein>
<dbReference type="GO" id="GO:0003676">
    <property type="term" value="F:nucleic acid binding"/>
    <property type="evidence" value="ECO:0007669"/>
    <property type="project" value="InterPro"/>
</dbReference>
<evidence type="ECO:0000256" key="7">
    <source>
        <dbReference type="ARBA" id="ARBA00022918"/>
    </source>
</evidence>
<evidence type="ECO:0008006" key="11">
    <source>
        <dbReference type="Google" id="ProtNLM"/>
    </source>
</evidence>
<gene>
    <name evidence="10" type="ORF">Tci_046693</name>
</gene>
<evidence type="ECO:0000256" key="3">
    <source>
        <dbReference type="ARBA" id="ARBA00022759"/>
    </source>
</evidence>
<keyword evidence="9" id="KW-0233">DNA recombination</keyword>
<dbReference type="PANTHER" id="PTHR42648">
    <property type="entry name" value="TRANSPOSASE, PUTATIVE-RELATED"/>
    <property type="match status" value="1"/>
</dbReference>
<evidence type="ECO:0000256" key="4">
    <source>
        <dbReference type="ARBA" id="ARBA00022801"/>
    </source>
</evidence>
<keyword evidence="2" id="KW-0479">Metal-binding</keyword>
<keyword evidence="3" id="KW-0255">Endonuclease</keyword>
<evidence type="ECO:0000256" key="1">
    <source>
        <dbReference type="ARBA" id="ARBA00022722"/>
    </source>
</evidence>
<proteinExistence type="predicted"/>
<keyword evidence="1" id="KW-0540">Nuclease</keyword>
<dbReference type="InterPro" id="IPR039537">
    <property type="entry name" value="Retrotran_Ty1/copia-like"/>
</dbReference>
<accession>A0A6L2MQU3</accession>
<dbReference type="GO" id="GO:0046872">
    <property type="term" value="F:metal ion binding"/>
    <property type="evidence" value="ECO:0007669"/>
    <property type="project" value="UniProtKB-KW"/>
</dbReference>
<evidence type="ECO:0000313" key="10">
    <source>
        <dbReference type="EMBL" id="GEU74715.1"/>
    </source>
</evidence>
<dbReference type="SUPFAM" id="SSF53098">
    <property type="entry name" value="Ribonuclease H-like"/>
    <property type="match status" value="1"/>
</dbReference>
<dbReference type="EMBL" id="BKCJ010006939">
    <property type="protein sequence ID" value="GEU74715.1"/>
    <property type="molecule type" value="Genomic_DNA"/>
</dbReference>
<name>A0A6L2MQU3_TANCI</name>
<keyword evidence="8" id="KW-0808">Transferase</keyword>
<dbReference type="PANTHER" id="PTHR42648:SF11">
    <property type="entry name" value="TRANSPOSON TY4-P GAG-POL POLYPROTEIN"/>
    <property type="match status" value="1"/>
</dbReference>
<comment type="caution">
    <text evidence="10">The sequence shown here is derived from an EMBL/GenBank/DDBJ whole genome shotgun (WGS) entry which is preliminary data.</text>
</comment>
<evidence type="ECO:0000256" key="9">
    <source>
        <dbReference type="ARBA" id="ARBA00023172"/>
    </source>
</evidence>
<keyword evidence="4" id="KW-0378">Hydrolase</keyword>
<dbReference type="AlphaFoldDB" id="A0A6L2MQU3"/>
<evidence type="ECO:0000256" key="8">
    <source>
        <dbReference type="ARBA" id="ARBA00022932"/>
    </source>
</evidence>
<dbReference type="GO" id="GO:0016787">
    <property type="term" value="F:hydrolase activity"/>
    <property type="evidence" value="ECO:0007669"/>
    <property type="project" value="UniProtKB-KW"/>
</dbReference>
<evidence type="ECO:0000256" key="5">
    <source>
        <dbReference type="ARBA" id="ARBA00022842"/>
    </source>
</evidence>
<dbReference type="GO" id="GO:0006310">
    <property type="term" value="P:DNA recombination"/>
    <property type="evidence" value="ECO:0007669"/>
    <property type="project" value="UniProtKB-KW"/>
</dbReference>
<dbReference type="GO" id="GO:0003964">
    <property type="term" value="F:RNA-directed DNA polymerase activity"/>
    <property type="evidence" value="ECO:0007669"/>
    <property type="project" value="UniProtKB-KW"/>
</dbReference>
<dbReference type="Gene3D" id="3.30.420.10">
    <property type="entry name" value="Ribonuclease H-like superfamily/Ribonuclease H"/>
    <property type="match status" value="2"/>
</dbReference>
<keyword evidence="7" id="KW-0695">RNA-directed DNA polymerase</keyword>
<keyword evidence="8" id="KW-0239">DNA-directed DNA polymerase</keyword>
<dbReference type="GO" id="GO:0003887">
    <property type="term" value="F:DNA-directed DNA polymerase activity"/>
    <property type="evidence" value="ECO:0007669"/>
    <property type="project" value="UniProtKB-KW"/>
</dbReference>